<keyword evidence="1" id="KW-0812">Transmembrane</keyword>
<keyword evidence="3" id="KW-1185">Reference proteome</keyword>
<organism evidence="2 3">
    <name type="scientific">Flavobacterium arundinis</name>
    <dbReference type="NCBI Taxonomy" id="3139143"/>
    <lineage>
        <taxon>Bacteria</taxon>
        <taxon>Pseudomonadati</taxon>
        <taxon>Bacteroidota</taxon>
        <taxon>Flavobacteriia</taxon>
        <taxon>Flavobacteriales</taxon>
        <taxon>Flavobacteriaceae</taxon>
        <taxon>Flavobacterium</taxon>
    </lineage>
</organism>
<evidence type="ECO:0000313" key="2">
    <source>
        <dbReference type="EMBL" id="MEL1245323.1"/>
    </source>
</evidence>
<reference evidence="2 3" key="1">
    <citation type="submission" date="2024-04" db="EMBL/GenBank/DDBJ databases">
        <title>Flavobacterium sp. DGU11 16S ribosomal RNA gene Genome sequencing and assembly.</title>
        <authorList>
            <person name="Park S."/>
        </authorList>
    </citation>
    <scope>NUCLEOTIDE SEQUENCE [LARGE SCALE GENOMIC DNA]</scope>
    <source>
        <strain evidence="2 3">DGU11</strain>
    </source>
</reference>
<sequence length="54" mass="6321">MEEIFLAFIEYPGALLHWLLRGMTPSFEDVRKSYFWVNTALSVLIFGIVLWIVS</sequence>
<name>A0ABU9HYU1_9FLAO</name>
<dbReference type="Proteomes" id="UP001464555">
    <property type="component" value="Unassembled WGS sequence"/>
</dbReference>
<keyword evidence="1" id="KW-0472">Membrane</keyword>
<feature type="transmembrane region" description="Helical" evidence="1">
    <location>
        <begin position="33"/>
        <end position="53"/>
    </location>
</feature>
<evidence type="ECO:0000256" key="1">
    <source>
        <dbReference type="SAM" id="Phobius"/>
    </source>
</evidence>
<protein>
    <submittedName>
        <fullName evidence="2">Uncharacterized protein</fullName>
    </submittedName>
</protein>
<proteinExistence type="predicted"/>
<evidence type="ECO:0000313" key="3">
    <source>
        <dbReference type="Proteomes" id="UP001464555"/>
    </source>
</evidence>
<comment type="caution">
    <text evidence="2">The sequence shown here is derived from an EMBL/GenBank/DDBJ whole genome shotgun (WGS) entry which is preliminary data.</text>
</comment>
<keyword evidence="1" id="KW-1133">Transmembrane helix</keyword>
<dbReference type="RefSeq" id="WP_341697637.1">
    <property type="nucleotide sequence ID" value="NZ_JBBYHR010000008.1"/>
</dbReference>
<dbReference type="EMBL" id="JBBYHR010000008">
    <property type="protein sequence ID" value="MEL1245323.1"/>
    <property type="molecule type" value="Genomic_DNA"/>
</dbReference>
<gene>
    <name evidence="2" type="ORF">AAEO56_13685</name>
</gene>
<accession>A0ABU9HYU1</accession>